<gene>
    <name evidence="5" type="ORF">C1O25_16225</name>
</gene>
<protein>
    <submittedName>
        <fullName evidence="5">Phage tail tape measure protein</fullName>
    </submittedName>
</protein>
<feature type="coiled-coil region" evidence="2">
    <location>
        <begin position="187"/>
        <end position="214"/>
    </location>
</feature>
<dbReference type="RefSeq" id="WP_102969142.1">
    <property type="nucleotide sequence ID" value="NZ_POSM01000026.1"/>
</dbReference>
<accession>A0ABX4W784</accession>
<feature type="coiled-coil region" evidence="2">
    <location>
        <begin position="43"/>
        <end position="144"/>
    </location>
</feature>
<name>A0ABX4W784_VIBDI</name>
<dbReference type="Proteomes" id="UP000236547">
    <property type="component" value="Unassembled WGS sequence"/>
</dbReference>
<evidence type="ECO:0000256" key="3">
    <source>
        <dbReference type="SAM" id="MobiDB-lite"/>
    </source>
</evidence>
<reference evidence="5 6" key="1">
    <citation type="submission" date="2018-01" db="EMBL/GenBank/DDBJ databases">
        <title>Draft genome sequences of six Vibrio diazotrophicus strains isolated from deep-sea sediments of the Baltic Sea.</title>
        <authorList>
            <person name="Castillo D."/>
            <person name="Vandieken V."/>
            <person name="Chiang O."/>
            <person name="Middelboe M."/>
        </authorList>
    </citation>
    <scope>NUCLEOTIDE SEQUENCE [LARGE SCALE GENOMIC DNA]</scope>
    <source>
        <strain evidence="5 6">65.10M</strain>
    </source>
</reference>
<evidence type="ECO:0000259" key="4">
    <source>
        <dbReference type="Pfam" id="PF10145"/>
    </source>
</evidence>
<keyword evidence="1" id="KW-1188">Viral release from host cell</keyword>
<dbReference type="Pfam" id="PF10145">
    <property type="entry name" value="PhageMin_Tail"/>
    <property type="match status" value="1"/>
</dbReference>
<keyword evidence="2" id="KW-0175">Coiled coil</keyword>
<dbReference type="InterPro" id="IPR010090">
    <property type="entry name" value="Phage_tape_meas"/>
</dbReference>
<dbReference type="PANTHER" id="PTHR37813:SF1">
    <property type="entry name" value="FELS-2 PROPHAGE PROTEIN"/>
    <property type="match status" value="1"/>
</dbReference>
<dbReference type="EMBL" id="POSM01000026">
    <property type="protein sequence ID" value="PNH99611.1"/>
    <property type="molecule type" value="Genomic_DNA"/>
</dbReference>
<dbReference type="NCBIfam" id="TIGR01760">
    <property type="entry name" value="tape_meas_TP901"/>
    <property type="match status" value="1"/>
</dbReference>
<evidence type="ECO:0000256" key="2">
    <source>
        <dbReference type="SAM" id="Coils"/>
    </source>
</evidence>
<feature type="region of interest" description="Disordered" evidence="3">
    <location>
        <begin position="649"/>
        <end position="689"/>
    </location>
</feature>
<proteinExistence type="predicted"/>
<keyword evidence="6" id="KW-1185">Reference proteome</keyword>
<evidence type="ECO:0000256" key="1">
    <source>
        <dbReference type="ARBA" id="ARBA00022612"/>
    </source>
</evidence>
<evidence type="ECO:0000313" key="5">
    <source>
        <dbReference type="EMBL" id="PNH99611.1"/>
    </source>
</evidence>
<comment type="caution">
    <text evidence="5">The sequence shown here is derived from an EMBL/GenBank/DDBJ whole genome shotgun (WGS) entry which is preliminary data.</text>
</comment>
<feature type="domain" description="Phage tail tape measure protein" evidence="4">
    <location>
        <begin position="288"/>
        <end position="488"/>
    </location>
</feature>
<evidence type="ECO:0000313" key="6">
    <source>
        <dbReference type="Proteomes" id="UP000236547"/>
    </source>
</evidence>
<organism evidence="5 6">
    <name type="scientific">Vibrio diazotrophicus</name>
    <dbReference type="NCBI Taxonomy" id="685"/>
    <lineage>
        <taxon>Bacteria</taxon>
        <taxon>Pseudomonadati</taxon>
        <taxon>Pseudomonadota</taxon>
        <taxon>Gammaproteobacteria</taxon>
        <taxon>Vibrionales</taxon>
        <taxon>Vibrionaceae</taxon>
        <taxon>Vibrio</taxon>
    </lineage>
</organism>
<dbReference type="PANTHER" id="PTHR37813">
    <property type="entry name" value="FELS-2 PROPHAGE PROTEIN"/>
    <property type="match status" value="1"/>
</dbReference>
<sequence>MAEKISLVLDTTVKGLEDIVSTTSAAERLTAAIVKQRGEVTSLNSQLKKVEGYQAAIKRMEKLREQSQNAEQSVANLSQQLEENKQQSNSLRVAYSQTQSEIKGLNNQLKKASGEGAEQLQLQLQKAQLRLDSINTEMHQSKVRTSDLNTAYKKASQRVTDLSDKQTKQRDKLRSLASELKESGVNTRRLSDEQKRLEKQSERATAAIAKQNARMKEMQTIQSRIDSRNAKLSEIGGQATSLAIAAAPVAASIWTAVKNESSFADVKKVVDMSPEEAAQMREWSLKTQASKAGGGLNANDINAMLAAGGQSGISDLNELKSFVLDSAAMGVAFDMEAGASGETLATFKAALGLDHQGAVGLAGLANYLSNNSNAKAKDIAGVMARQGASAQLAGFSTNDAAALSAAMLAAGMGEERSATALKNISGRLTLGGAATKAQQSALGSIGFDAESLASDMQYNASGTFLEVLEAIKQAPLEEQSALITQIFGEEAKGAVASLVKNTQLFQKTLKLASEDQAVHTKSLKDEFESRIATSETNMQLFLNKLNSLSVIVGTALLPALNWVLEPLGTMVDGIADFAAANQGLTAAVGVGIAGFIALKGAILAGKAASLIFGNTLDKGKLFRKGLNRETNESGRAAQFATKQFSRLNDTLWNSGRGGSGRGGRGGRGGRSGGGRPSSRRSPRVRSRNPLARAYNFASSAFTHRRGALPLALGGGALAMSPAMAAAQDALDLGGDVAEGIGKGGLNKLIRPLSMAISGVNIAQALSDSDTKGAITEGGGLLGGMGGASLGAMLGTAILPGIGTVIGGLAGSLLGDLGGEMFGGWLGDKLTNPPDKLMASSEVKEKIEEREKKESIARSLPPIQISAPVYPSAGMDEKQLAQLVNQEVTLALERAFGMSGLAINDSLSISSIDRG</sequence>
<feature type="compositionally biased region" description="Gly residues" evidence="3">
    <location>
        <begin position="655"/>
        <end position="675"/>
    </location>
</feature>
<feature type="compositionally biased region" description="Basic residues" evidence="3">
    <location>
        <begin position="677"/>
        <end position="686"/>
    </location>
</feature>